<comment type="caution">
    <text evidence="1">The sequence shown here is derived from an EMBL/GenBank/DDBJ whole genome shotgun (WGS) entry which is preliminary data.</text>
</comment>
<sequence length="100" mass="11124">MKLQKTQPAGTYPAAEEFTFSENRVQGARVGRLGNMLLVESPRRYKLFTEGRDELYILSGSGHFKWARGETPFAAGESFVAENAGEYELNGACTFIVARK</sequence>
<dbReference type="InterPro" id="IPR014710">
    <property type="entry name" value="RmlC-like_jellyroll"/>
</dbReference>
<evidence type="ECO:0000313" key="1">
    <source>
        <dbReference type="EMBL" id="HIZ09463.1"/>
    </source>
</evidence>
<dbReference type="AlphaFoldDB" id="A0A9D2IID3"/>
<reference evidence="1" key="1">
    <citation type="journal article" date="2021" name="PeerJ">
        <title>Extensive microbial diversity within the chicken gut microbiome revealed by metagenomics and culture.</title>
        <authorList>
            <person name="Gilroy R."/>
            <person name="Ravi A."/>
            <person name="Getino M."/>
            <person name="Pursley I."/>
            <person name="Horton D.L."/>
            <person name="Alikhan N.F."/>
            <person name="Baker D."/>
            <person name="Gharbi K."/>
            <person name="Hall N."/>
            <person name="Watson M."/>
            <person name="Adriaenssens E.M."/>
            <person name="Foster-Nyarko E."/>
            <person name="Jarju S."/>
            <person name="Secka A."/>
            <person name="Antonio M."/>
            <person name="Oren A."/>
            <person name="Chaudhuri R.R."/>
            <person name="La Ragione R."/>
            <person name="Hildebrand F."/>
            <person name="Pallen M.J."/>
        </authorList>
    </citation>
    <scope>NUCLEOTIDE SEQUENCE</scope>
    <source>
        <strain evidence="1">CHK192-19661</strain>
    </source>
</reference>
<reference evidence="1" key="2">
    <citation type="submission" date="2021-04" db="EMBL/GenBank/DDBJ databases">
        <authorList>
            <person name="Gilroy R."/>
        </authorList>
    </citation>
    <scope>NUCLEOTIDE SEQUENCE</scope>
    <source>
        <strain evidence="1">CHK192-19661</strain>
    </source>
</reference>
<organism evidence="1 2">
    <name type="scientific">Candidatus Borkfalkia avicola</name>
    <dbReference type="NCBI Taxonomy" id="2838503"/>
    <lineage>
        <taxon>Bacteria</taxon>
        <taxon>Bacillati</taxon>
        <taxon>Bacillota</taxon>
        <taxon>Clostridia</taxon>
        <taxon>Christensenellales</taxon>
        <taxon>Christensenellaceae</taxon>
        <taxon>Candidatus Borkfalkia</taxon>
    </lineage>
</organism>
<proteinExistence type="predicted"/>
<evidence type="ECO:0000313" key="2">
    <source>
        <dbReference type="Proteomes" id="UP000824025"/>
    </source>
</evidence>
<accession>A0A9D2IID3</accession>
<dbReference type="Proteomes" id="UP000824025">
    <property type="component" value="Unassembled WGS sequence"/>
</dbReference>
<evidence type="ECO:0008006" key="3">
    <source>
        <dbReference type="Google" id="ProtNLM"/>
    </source>
</evidence>
<protein>
    <recommendedName>
        <fullName evidence="3">Cupin domain-containing protein</fullName>
    </recommendedName>
</protein>
<dbReference type="Gene3D" id="2.60.120.10">
    <property type="entry name" value="Jelly Rolls"/>
    <property type="match status" value="1"/>
</dbReference>
<gene>
    <name evidence="1" type="ORF">H9726_03135</name>
</gene>
<name>A0A9D2IID3_9FIRM</name>
<dbReference type="EMBL" id="DXCF01000016">
    <property type="protein sequence ID" value="HIZ09463.1"/>
    <property type="molecule type" value="Genomic_DNA"/>
</dbReference>